<name>A0ACB9N0W1_9MYRT</name>
<evidence type="ECO:0000313" key="2">
    <source>
        <dbReference type="Proteomes" id="UP001057402"/>
    </source>
</evidence>
<dbReference type="Proteomes" id="UP001057402">
    <property type="component" value="Chromosome 8"/>
</dbReference>
<comment type="caution">
    <text evidence="1">The sequence shown here is derived from an EMBL/GenBank/DDBJ whole genome shotgun (WGS) entry which is preliminary data.</text>
</comment>
<keyword evidence="2" id="KW-1185">Reference proteome</keyword>
<reference evidence="2" key="1">
    <citation type="journal article" date="2023" name="Front. Plant Sci.">
        <title>Chromosomal-level genome assembly of Melastoma candidum provides insights into trichome evolution.</title>
        <authorList>
            <person name="Zhong Y."/>
            <person name="Wu W."/>
            <person name="Sun C."/>
            <person name="Zou P."/>
            <person name="Liu Y."/>
            <person name="Dai S."/>
            <person name="Zhou R."/>
        </authorList>
    </citation>
    <scope>NUCLEOTIDE SEQUENCE [LARGE SCALE GENOMIC DNA]</scope>
</reference>
<sequence>MAKIRNRGPRIRRSGQLIRSSWLGTCWRPLSSAEEHRGCKDCKKRNQGWKPSSLEDVKGSLEEETRTLREKVEILESDLAAKVKDVNTAEARAISLSVEGHWKAEGRGSSEIATATTLQLHDQTNSPAYTPTHLAKKSPALTISSAD</sequence>
<evidence type="ECO:0000313" key="1">
    <source>
        <dbReference type="EMBL" id="KAI4330177.1"/>
    </source>
</evidence>
<dbReference type="EMBL" id="CM042887">
    <property type="protein sequence ID" value="KAI4330177.1"/>
    <property type="molecule type" value="Genomic_DNA"/>
</dbReference>
<protein>
    <submittedName>
        <fullName evidence="1">Uncharacterized protein</fullName>
    </submittedName>
</protein>
<accession>A0ACB9N0W1</accession>
<gene>
    <name evidence="1" type="ORF">MLD38_028480</name>
</gene>
<organism evidence="1 2">
    <name type="scientific">Melastoma candidum</name>
    <dbReference type="NCBI Taxonomy" id="119954"/>
    <lineage>
        <taxon>Eukaryota</taxon>
        <taxon>Viridiplantae</taxon>
        <taxon>Streptophyta</taxon>
        <taxon>Embryophyta</taxon>
        <taxon>Tracheophyta</taxon>
        <taxon>Spermatophyta</taxon>
        <taxon>Magnoliopsida</taxon>
        <taxon>eudicotyledons</taxon>
        <taxon>Gunneridae</taxon>
        <taxon>Pentapetalae</taxon>
        <taxon>rosids</taxon>
        <taxon>malvids</taxon>
        <taxon>Myrtales</taxon>
        <taxon>Melastomataceae</taxon>
        <taxon>Melastomatoideae</taxon>
        <taxon>Melastomateae</taxon>
        <taxon>Melastoma</taxon>
    </lineage>
</organism>
<proteinExistence type="predicted"/>